<comment type="similarity">
    <text evidence="1">Belongs to the phosphatidylethanolamine-binding protein family.</text>
</comment>
<dbReference type="SUPFAM" id="SSF49777">
    <property type="entry name" value="PEBP-like"/>
    <property type="match status" value="1"/>
</dbReference>
<protein>
    <submittedName>
        <fullName evidence="2">Protein MOTHER of FT and TF 1</fullName>
    </submittedName>
</protein>
<dbReference type="Gene3D" id="3.90.280.10">
    <property type="entry name" value="PEBP-like"/>
    <property type="match status" value="1"/>
</dbReference>
<evidence type="ECO:0000256" key="1">
    <source>
        <dbReference type="ARBA" id="ARBA00007091"/>
    </source>
</evidence>
<sequence length="244" mass="26810">SNSVFVCMPLGDITDGRKIFFWHRPTPGTRKKKEMWSSGGAPSVPALLALSFALALALGAAHPPPIGPLVEAGVIPDVIDAFRPSVAVDVRYGRTVVVDGRNIRPSASAKQPFVRIHGRRRPSCDLYALIMTDPDAPSPNDPWEREWLHWIVVDIPGGFDATKGKELMPYAGPTPPIGVHRYVFVIFCQNETLEGTKAPEARGKFKTRAFAAKNGLGLPVAALYFNATKESTELNKLEYDWSRF</sequence>
<dbReference type="InterPro" id="IPR036610">
    <property type="entry name" value="PEBP-like_sf"/>
</dbReference>
<gene>
    <name evidence="2" type="primary">MFT_2</name>
    <name evidence="2" type="ORF">g.71344</name>
</gene>
<dbReference type="PANTHER" id="PTHR11362:SF82">
    <property type="entry name" value="PHOSPHATIDYLETHANOLAMINE-BINDING PROTEIN 4"/>
    <property type="match status" value="1"/>
</dbReference>
<feature type="non-terminal residue" evidence="2">
    <location>
        <position position="1"/>
    </location>
</feature>
<evidence type="ECO:0000313" key="2">
    <source>
        <dbReference type="EMBL" id="JAT52948.1"/>
    </source>
</evidence>
<dbReference type="InterPro" id="IPR001858">
    <property type="entry name" value="Phosphatidylethanolamine-bd_CS"/>
</dbReference>
<dbReference type="AlphaFoldDB" id="A0A1D1YE86"/>
<organism evidence="2">
    <name type="scientific">Anthurium amnicola</name>
    <dbReference type="NCBI Taxonomy" id="1678845"/>
    <lineage>
        <taxon>Eukaryota</taxon>
        <taxon>Viridiplantae</taxon>
        <taxon>Streptophyta</taxon>
        <taxon>Embryophyta</taxon>
        <taxon>Tracheophyta</taxon>
        <taxon>Spermatophyta</taxon>
        <taxon>Magnoliopsida</taxon>
        <taxon>Liliopsida</taxon>
        <taxon>Araceae</taxon>
        <taxon>Pothoideae</taxon>
        <taxon>Potheae</taxon>
        <taxon>Anthurium</taxon>
    </lineage>
</organism>
<accession>A0A1D1YE86</accession>
<dbReference type="InterPro" id="IPR035810">
    <property type="entry name" value="PEBP_euk"/>
</dbReference>
<dbReference type="InterPro" id="IPR008914">
    <property type="entry name" value="PEBP"/>
</dbReference>
<name>A0A1D1YE86_9ARAE</name>
<proteinExistence type="inferred from homology"/>
<reference evidence="2" key="1">
    <citation type="submission" date="2015-07" db="EMBL/GenBank/DDBJ databases">
        <title>Transcriptome Assembly of Anthurium amnicola.</title>
        <authorList>
            <person name="Suzuki J."/>
        </authorList>
    </citation>
    <scope>NUCLEOTIDE SEQUENCE</scope>
</reference>
<dbReference type="PANTHER" id="PTHR11362">
    <property type="entry name" value="PHOSPHATIDYLETHANOLAMINE-BINDING PROTEIN"/>
    <property type="match status" value="1"/>
</dbReference>
<dbReference type="PROSITE" id="PS01220">
    <property type="entry name" value="PBP"/>
    <property type="match status" value="1"/>
</dbReference>
<dbReference type="CDD" id="cd00866">
    <property type="entry name" value="PEBP_euk"/>
    <property type="match status" value="1"/>
</dbReference>
<dbReference type="Pfam" id="PF01161">
    <property type="entry name" value="PBP"/>
    <property type="match status" value="1"/>
</dbReference>
<dbReference type="EMBL" id="GDJX01014988">
    <property type="protein sequence ID" value="JAT52948.1"/>
    <property type="molecule type" value="Transcribed_RNA"/>
</dbReference>